<reference evidence="4 5" key="1">
    <citation type="submission" date="2019-09" db="EMBL/GenBank/DDBJ databases">
        <title>YIM 132180 draft genome.</title>
        <authorList>
            <person name="Zhang K."/>
        </authorList>
    </citation>
    <scope>NUCLEOTIDE SEQUENCE [LARGE SCALE GENOMIC DNA]</scope>
    <source>
        <strain evidence="4 5">YIM 132180</strain>
    </source>
</reference>
<keyword evidence="5" id="KW-1185">Reference proteome</keyword>
<organism evidence="4 5">
    <name type="scientific">Plantimonas leprariae</name>
    <dbReference type="NCBI Taxonomy" id="2615207"/>
    <lineage>
        <taxon>Bacteria</taxon>
        <taxon>Pseudomonadati</taxon>
        <taxon>Pseudomonadota</taxon>
        <taxon>Alphaproteobacteria</taxon>
        <taxon>Hyphomicrobiales</taxon>
        <taxon>Aurantimonadaceae</taxon>
        <taxon>Plantimonas</taxon>
    </lineage>
</organism>
<accession>A0A7V7PQX6</accession>
<dbReference type="GO" id="GO:0000160">
    <property type="term" value="P:phosphorelay signal transduction system"/>
    <property type="evidence" value="ECO:0007669"/>
    <property type="project" value="UniProtKB-KW"/>
</dbReference>
<feature type="domain" description="HPt" evidence="3">
    <location>
        <begin position="54"/>
        <end position="111"/>
    </location>
</feature>
<dbReference type="SUPFAM" id="SSF47226">
    <property type="entry name" value="Histidine-containing phosphotransfer domain, HPT domain"/>
    <property type="match status" value="1"/>
</dbReference>
<feature type="region of interest" description="Disordered" evidence="2">
    <location>
        <begin position="1"/>
        <end position="22"/>
    </location>
</feature>
<keyword evidence="1" id="KW-0902">Two-component regulatory system</keyword>
<feature type="compositionally biased region" description="Basic and acidic residues" evidence="2">
    <location>
        <begin position="1"/>
        <end position="12"/>
    </location>
</feature>
<dbReference type="RefSeq" id="WP_150968997.1">
    <property type="nucleotide sequence ID" value="NZ_VZDO01000004.1"/>
</dbReference>
<protein>
    <recommendedName>
        <fullName evidence="3">HPt domain-containing protein</fullName>
    </recommendedName>
</protein>
<proteinExistence type="predicted"/>
<evidence type="ECO:0000313" key="4">
    <source>
        <dbReference type="EMBL" id="KAB0680845.1"/>
    </source>
</evidence>
<dbReference type="InterPro" id="IPR036641">
    <property type="entry name" value="HPT_dom_sf"/>
</dbReference>
<comment type="caution">
    <text evidence="4">The sequence shown here is derived from an EMBL/GenBank/DDBJ whole genome shotgun (WGS) entry which is preliminary data.</text>
</comment>
<evidence type="ECO:0000256" key="1">
    <source>
        <dbReference type="ARBA" id="ARBA00023012"/>
    </source>
</evidence>
<dbReference type="EMBL" id="VZDO01000004">
    <property type="protein sequence ID" value="KAB0680845.1"/>
    <property type="molecule type" value="Genomic_DNA"/>
</dbReference>
<dbReference type="AlphaFoldDB" id="A0A7V7PQX6"/>
<dbReference type="GO" id="GO:0004672">
    <property type="term" value="F:protein kinase activity"/>
    <property type="evidence" value="ECO:0007669"/>
    <property type="project" value="UniProtKB-ARBA"/>
</dbReference>
<gene>
    <name evidence="4" type="ORF">F6X38_07620</name>
</gene>
<name>A0A7V7PQX6_9HYPH</name>
<dbReference type="Proteomes" id="UP000432089">
    <property type="component" value="Unassembled WGS sequence"/>
</dbReference>
<evidence type="ECO:0000256" key="2">
    <source>
        <dbReference type="SAM" id="MobiDB-lite"/>
    </source>
</evidence>
<evidence type="ECO:0000313" key="5">
    <source>
        <dbReference type="Proteomes" id="UP000432089"/>
    </source>
</evidence>
<dbReference type="Gene3D" id="1.20.120.160">
    <property type="entry name" value="HPT domain"/>
    <property type="match status" value="1"/>
</dbReference>
<dbReference type="Pfam" id="PF01627">
    <property type="entry name" value="Hpt"/>
    <property type="match status" value="1"/>
</dbReference>
<evidence type="ECO:0000259" key="3">
    <source>
        <dbReference type="Pfam" id="PF01627"/>
    </source>
</evidence>
<dbReference type="InterPro" id="IPR008207">
    <property type="entry name" value="Sig_transdc_His_kin_Hpt_dom"/>
</dbReference>
<sequence length="124" mass="13326">MNQRRRVLDRQSGETAEAARPSRARPIDLVHLAGQTLGDRALEREILGLMAIQVEQCSARLGTANDGERRSLAHAIKGAARNIGAFALADRAEVSENHPGDSLATASLLAEMQRTGAFIRTLLG</sequence>